<reference evidence="3" key="1">
    <citation type="journal article" date="2019" name="Int. J. Syst. Evol. Microbiol.">
        <title>The Global Catalogue of Microorganisms (GCM) 10K type strain sequencing project: providing services to taxonomists for standard genome sequencing and annotation.</title>
        <authorList>
            <consortium name="The Broad Institute Genomics Platform"/>
            <consortium name="The Broad Institute Genome Sequencing Center for Infectious Disease"/>
            <person name="Wu L."/>
            <person name="Ma J."/>
        </authorList>
    </citation>
    <scope>NUCLEOTIDE SEQUENCE [LARGE SCALE GENOMIC DNA]</scope>
    <source>
        <strain evidence="3">JCM 15443</strain>
    </source>
</reference>
<keyword evidence="3" id="KW-1185">Reference proteome</keyword>
<dbReference type="RefSeq" id="WP_188901674.1">
    <property type="nucleotide sequence ID" value="NZ_BMOM01000004.1"/>
</dbReference>
<sequence>MPLAYPPFKSCPCGSGHSYAHCCGPAHDGTCPPATPEALMRARYAAYALGNAAFVLKTWHPDHRPTTLHLNDHTRYLCLKVHEASGDEVEFSATLKVAGGEKYVLRERSVFAQLDGQWVYVNDVTPPTLDA</sequence>
<dbReference type="InterPro" id="IPR048469">
    <property type="entry name" value="YchJ-like_M"/>
</dbReference>
<dbReference type="Pfam" id="PF17775">
    <property type="entry name" value="YchJ_M-like"/>
    <property type="match status" value="1"/>
</dbReference>
<dbReference type="InterPro" id="IPR032710">
    <property type="entry name" value="NTF2-like_dom_sf"/>
</dbReference>
<evidence type="ECO:0000313" key="3">
    <source>
        <dbReference type="Proteomes" id="UP000661918"/>
    </source>
</evidence>
<gene>
    <name evidence="2" type="ORF">GCM10010841_08320</name>
</gene>
<dbReference type="Gene3D" id="3.10.450.50">
    <property type="match status" value="1"/>
</dbReference>
<dbReference type="Pfam" id="PF02810">
    <property type="entry name" value="SEC-C"/>
    <property type="match status" value="1"/>
</dbReference>
<organism evidence="2 3">
    <name type="scientific">Deinococcus aerophilus</name>
    <dbReference type="NCBI Taxonomy" id="522488"/>
    <lineage>
        <taxon>Bacteria</taxon>
        <taxon>Thermotogati</taxon>
        <taxon>Deinococcota</taxon>
        <taxon>Deinococci</taxon>
        <taxon>Deinococcales</taxon>
        <taxon>Deinococcaceae</taxon>
        <taxon>Deinococcus</taxon>
    </lineage>
</organism>
<dbReference type="InterPro" id="IPR004027">
    <property type="entry name" value="SEC_C_motif"/>
</dbReference>
<feature type="domain" description="YchJ-like middle NTF2-like" evidence="1">
    <location>
        <begin position="35"/>
        <end position="122"/>
    </location>
</feature>
<accession>A0ABQ2GM51</accession>
<proteinExistence type="predicted"/>
<dbReference type="Proteomes" id="UP000661918">
    <property type="component" value="Unassembled WGS sequence"/>
</dbReference>
<dbReference type="SUPFAM" id="SSF54427">
    <property type="entry name" value="NTF2-like"/>
    <property type="match status" value="1"/>
</dbReference>
<dbReference type="EMBL" id="BMOM01000004">
    <property type="protein sequence ID" value="GGM02155.1"/>
    <property type="molecule type" value="Genomic_DNA"/>
</dbReference>
<comment type="caution">
    <text evidence="2">The sequence shown here is derived from an EMBL/GenBank/DDBJ whole genome shotgun (WGS) entry which is preliminary data.</text>
</comment>
<name>A0ABQ2GM51_9DEIO</name>
<protein>
    <submittedName>
        <fullName evidence="2">UPF0225 protein</fullName>
    </submittedName>
</protein>
<evidence type="ECO:0000313" key="2">
    <source>
        <dbReference type="EMBL" id="GGM02155.1"/>
    </source>
</evidence>
<evidence type="ECO:0000259" key="1">
    <source>
        <dbReference type="Pfam" id="PF17775"/>
    </source>
</evidence>